<dbReference type="SMART" id="SM00271">
    <property type="entry name" value="DnaJ"/>
    <property type="match status" value="1"/>
</dbReference>
<protein>
    <submittedName>
        <fullName evidence="5">DnaJ domain-containing protein</fullName>
    </submittedName>
</protein>
<keyword evidence="1" id="KW-0235">DNA replication</keyword>
<dbReference type="AlphaFoldDB" id="A0A942T6H5"/>
<evidence type="ECO:0000313" key="5">
    <source>
        <dbReference type="EMBL" id="MBS4186305.1"/>
    </source>
</evidence>
<accession>A0A942T6H5</accession>
<keyword evidence="2" id="KW-0346">Stress response</keyword>
<dbReference type="InterPro" id="IPR001623">
    <property type="entry name" value="DnaJ_domain"/>
</dbReference>
<keyword evidence="3" id="KW-0812">Transmembrane</keyword>
<dbReference type="EMBL" id="JAGYPE010000007">
    <property type="protein sequence ID" value="MBS4186305.1"/>
    <property type="molecule type" value="Genomic_DNA"/>
</dbReference>
<evidence type="ECO:0000259" key="4">
    <source>
        <dbReference type="PROSITE" id="PS50076"/>
    </source>
</evidence>
<evidence type="ECO:0000256" key="3">
    <source>
        <dbReference type="SAM" id="Phobius"/>
    </source>
</evidence>
<dbReference type="Pfam" id="PF00226">
    <property type="entry name" value="DnaJ"/>
    <property type="match status" value="1"/>
</dbReference>
<dbReference type="CDD" id="cd06257">
    <property type="entry name" value="DnaJ"/>
    <property type="match status" value="1"/>
</dbReference>
<comment type="caution">
    <text evidence="5">The sequence shown here is derived from an EMBL/GenBank/DDBJ whole genome shotgun (WGS) entry which is preliminary data.</text>
</comment>
<keyword evidence="3" id="KW-0472">Membrane</keyword>
<dbReference type="InterPro" id="IPR018253">
    <property type="entry name" value="DnaJ_domain_CS"/>
</dbReference>
<dbReference type="SUPFAM" id="SSF46565">
    <property type="entry name" value="Chaperone J-domain"/>
    <property type="match status" value="1"/>
</dbReference>
<dbReference type="GO" id="GO:0006260">
    <property type="term" value="P:DNA replication"/>
    <property type="evidence" value="ECO:0007669"/>
    <property type="project" value="UniProtKB-KW"/>
</dbReference>
<dbReference type="PROSITE" id="PS50076">
    <property type="entry name" value="DNAJ_2"/>
    <property type="match status" value="1"/>
</dbReference>
<sequence length="157" mass="18592">MKLDILAVFKTRIFHKQPEYYFGRIKTVSKRGWGKYIGSFRNYYRILDVSYDATFTEIKEAYRKKVKEVHPDTEKGNAEQFKRVKEAYEILNNAEKRKKYDNLLFYVTHKPKQEAPASIKILNMRKSRKQVTLPSVFMNAAIILIGILGNMYLDKKK</sequence>
<dbReference type="Gene3D" id="1.10.287.110">
    <property type="entry name" value="DnaJ domain"/>
    <property type="match status" value="1"/>
</dbReference>
<dbReference type="PROSITE" id="PS00636">
    <property type="entry name" value="DNAJ_1"/>
    <property type="match status" value="1"/>
</dbReference>
<evidence type="ECO:0000256" key="1">
    <source>
        <dbReference type="ARBA" id="ARBA00022705"/>
    </source>
</evidence>
<dbReference type="InterPro" id="IPR036869">
    <property type="entry name" value="J_dom_sf"/>
</dbReference>
<keyword evidence="3" id="KW-1133">Transmembrane helix</keyword>
<proteinExistence type="predicted"/>
<name>A0A942T6H5_9BACI</name>
<evidence type="ECO:0000256" key="2">
    <source>
        <dbReference type="ARBA" id="ARBA00023016"/>
    </source>
</evidence>
<organism evidence="5">
    <name type="scientific">Neobacillus citreus</name>
    <dbReference type="NCBI Taxonomy" id="2833578"/>
    <lineage>
        <taxon>Bacteria</taxon>
        <taxon>Bacillati</taxon>
        <taxon>Bacillota</taxon>
        <taxon>Bacilli</taxon>
        <taxon>Bacillales</taxon>
        <taxon>Bacillaceae</taxon>
        <taxon>Neobacillus</taxon>
    </lineage>
</organism>
<dbReference type="RefSeq" id="WP_213146132.1">
    <property type="nucleotide sequence ID" value="NZ_JAGYPE020000081.1"/>
</dbReference>
<dbReference type="PRINTS" id="PR00625">
    <property type="entry name" value="JDOMAIN"/>
</dbReference>
<dbReference type="PANTHER" id="PTHR44825:SF1">
    <property type="entry name" value="DNAJ HOMOLOG SUBFAMILY C MEMBER 4"/>
    <property type="match status" value="1"/>
</dbReference>
<feature type="domain" description="J" evidence="4">
    <location>
        <begin position="42"/>
        <end position="104"/>
    </location>
</feature>
<dbReference type="InterPro" id="IPR052763">
    <property type="entry name" value="DnaJ_C4"/>
</dbReference>
<dbReference type="PANTHER" id="PTHR44825">
    <property type="match status" value="1"/>
</dbReference>
<feature type="transmembrane region" description="Helical" evidence="3">
    <location>
        <begin position="131"/>
        <end position="153"/>
    </location>
</feature>
<gene>
    <name evidence="5" type="ORF">KHB02_33585</name>
</gene>
<reference evidence="5" key="1">
    <citation type="submission" date="2021-05" db="EMBL/GenBank/DDBJ databases">
        <title>Novel Bacillus species.</title>
        <authorList>
            <person name="Liu G."/>
        </authorList>
    </citation>
    <scope>NUCLEOTIDE SEQUENCE</scope>
    <source>
        <strain evidence="5">FJAT-50051</strain>
    </source>
</reference>